<dbReference type="Proteomes" id="UP000011115">
    <property type="component" value="Unassembled WGS sequence"/>
</dbReference>
<keyword evidence="3" id="KW-1185">Reference proteome</keyword>
<sequence>MEKGMSSLSHDISTNDLTISKEKQGEISVSRWADLVDEEEQVSPPSLNSKLSPVAPIFVPKSVITKKNESGALASGISQCIDLGKEFFEEDEEDNMLDICFDKVARDGDLSPRQQRSGSNKSKKKKTHGRQHNWNGKVTEEFVSRHLPMRLAKKNHMTVPTTSTRSNKSKKK</sequence>
<reference evidence="3" key="1">
    <citation type="journal article" date="2011" name="Nature">
        <title>Genome sequence and analysis of the tuber crop potato.</title>
        <authorList>
            <consortium name="The Potato Genome Sequencing Consortium"/>
        </authorList>
    </citation>
    <scope>NUCLEOTIDE SEQUENCE [LARGE SCALE GENOMIC DNA]</scope>
    <source>
        <strain evidence="3">cv. DM1-3 516 R44</strain>
    </source>
</reference>
<feature type="region of interest" description="Disordered" evidence="1">
    <location>
        <begin position="1"/>
        <end position="25"/>
    </location>
</feature>
<dbReference type="EnsemblPlants" id="PGSC0003DMT400093507">
    <property type="protein sequence ID" value="PGSC0003DMT400093507"/>
    <property type="gene ID" value="PGSC0003DMG400043078"/>
</dbReference>
<dbReference type="OMA" id="EINASRW"/>
<feature type="compositionally biased region" description="Polar residues" evidence="1">
    <location>
        <begin position="1"/>
        <end position="18"/>
    </location>
</feature>
<protein>
    <submittedName>
        <fullName evidence="2">NB-ARC domain containing protein</fullName>
    </submittedName>
</protein>
<evidence type="ECO:0000313" key="2">
    <source>
        <dbReference type="EnsemblPlants" id="PGSC0003DMT400093507"/>
    </source>
</evidence>
<proteinExistence type="predicted"/>
<dbReference type="HOGENOM" id="CLU_111784_0_0_1"/>
<reference evidence="2" key="2">
    <citation type="submission" date="2015-06" db="UniProtKB">
        <authorList>
            <consortium name="EnsemblPlants"/>
        </authorList>
    </citation>
    <scope>IDENTIFICATION</scope>
    <source>
        <strain evidence="2">DM1-3 516 R44</strain>
    </source>
</reference>
<dbReference type="AlphaFoldDB" id="M1DS37"/>
<feature type="compositionally biased region" description="Basic residues" evidence="1">
    <location>
        <begin position="147"/>
        <end position="156"/>
    </location>
</feature>
<organism evidence="2 3">
    <name type="scientific">Solanum tuberosum</name>
    <name type="common">Potato</name>
    <dbReference type="NCBI Taxonomy" id="4113"/>
    <lineage>
        <taxon>Eukaryota</taxon>
        <taxon>Viridiplantae</taxon>
        <taxon>Streptophyta</taxon>
        <taxon>Embryophyta</taxon>
        <taxon>Tracheophyta</taxon>
        <taxon>Spermatophyta</taxon>
        <taxon>Magnoliopsida</taxon>
        <taxon>eudicotyledons</taxon>
        <taxon>Gunneridae</taxon>
        <taxon>Pentapetalae</taxon>
        <taxon>asterids</taxon>
        <taxon>lamiids</taxon>
        <taxon>Solanales</taxon>
        <taxon>Solanaceae</taxon>
        <taxon>Solanoideae</taxon>
        <taxon>Solaneae</taxon>
        <taxon>Solanum</taxon>
    </lineage>
</organism>
<feature type="compositionally biased region" description="Basic residues" evidence="1">
    <location>
        <begin position="121"/>
        <end position="131"/>
    </location>
</feature>
<dbReference type="PaxDb" id="4113-PGSC0003DMT400093507"/>
<dbReference type="Gramene" id="PGSC0003DMT400093507">
    <property type="protein sequence ID" value="PGSC0003DMT400093507"/>
    <property type="gene ID" value="PGSC0003DMG400043078"/>
</dbReference>
<name>M1DS37_SOLTU</name>
<dbReference type="InParanoid" id="M1DS37"/>
<evidence type="ECO:0000256" key="1">
    <source>
        <dbReference type="SAM" id="MobiDB-lite"/>
    </source>
</evidence>
<evidence type="ECO:0000313" key="3">
    <source>
        <dbReference type="Proteomes" id="UP000011115"/>
    </source>
</evidence>
<accession>M1DS37</accession>
<feature type="region of interest" description="Disordered" evidence="1">
    <location>
        <begin position="107"/>
        <end position="172"/>
    </location>
</feature>